<dbReference type="Gene3D" id="1.25.10.10">
    <property type="entry name" value="Leucine-rich Repeat Variant"/>
    <property type="match status" value="1"/>
</dbReference>
<comment type="caution">
    <text evidence="9">The sequence shown here is derived from an EMBL/GenBank/DDBJ whole genome shotgun (WGS) entry which is preliminary data.</text>
</comment>
<organism evidence="9 10">
    <name type="scientific">Intoshia linei</name>
    <dbReference type="NCBI Taxonomy" id="1819745"/>
    <lineage>
        <taxon>Eukaryota</taxon>
        <taxon>Metazoa</taxon>
        <taxon>Spiralia</taxon>
        <taxon>Lophotrochozoa</taxon>
        <taxon>Mesozoa</taxon>
        <taxon>Orthonectida</taxon>
        <taxon>Rhopaluridae</taxon>
        <taxon>Intoshia</taxon>
    </lineage>
</organism>
<dbReference type="PANTHER" id="PTHR10943">
    <property type="entry name" value="26S PROTEASOME NON-ATPASE REGULATORY SUBUNIT"/>
    <property type="match status" value="1"/>
</dbReference>
<keyword evidence="4 5" id="KW-0647">Proteasome</keyword>
<evidence type="ECO:0000256" key="4">
    <source>
        <dbReference type="ARBA" id="ARBA00022942"/>
    </source>
</evidence>
<feature type="region of interest" description="Disordered" evidence="6">
    <location>
        <begin position="906"/>
        <end position="925"/>
    </location>
</feature>
<evidence type="ECO:0000256" key="3">
    <source>
        <dbReference type="ARBA" id="ARBA00022737"/>
    </source>
</evidence>
<dbReference type="InterPro" id="IPR016024">
    <property type="entry name" value="ARM-type_fold"/>
</dbReference>
<feature type="domain" description="26S proteasome non-ATPase regulatory subunit 1/RPN2 N-terminal" evidence="8">
    <location>
        <begin position="4"/>
        <end position="314"/>
    </location>
</feature>
<dbReference type="PANTHER" id="PTHR10943:SF2">
    <property type="entry name" value="26S PROTEASOME NON-ATPASE REGULATORY SUBUNIT 1"/>
    <property type="match status" value="1"/>
</dbReference>
<dbReference type="InterPro" id="IPR011989">
    <property type="entry name" value="ARM-like"/>
</dbReference>
<accession>A0A177B2R0</accession>
<name>A0A177B2R0_9BILA</name>
<dbReference type="InterPro" id="IPR002015">
    <property type="entry name" value="Proteasome/cyclosome_rpt"/>
</dbReference>
<dbReference type="InterPro" id="IPR048570">
    <property type="entry name" value="PSMD1_RPN2_N"/>
</dbReference>
<dbReference type="PIRSF" id="PIRSF015947">
    <property type="entry name" value="26S_Psome_Rpn2"/>
    <property type="match status" value="1"/>
</dbReference>
<dbReference type="GO" id="GO:0005634">
    <property type="term" value="C:nucleus"/>
    <property type="evidence" value="ECO:0007669"/>
    <property type="project" value="TreeGrafter"/>
</dbReference>
<dbReference type="GO" id="GO:0042176">
    <property type="term" value="P:regulation of protein catabolic process"/>
    <property type="evidence" value="ECO:0007669"/>
    <property type="project" value="UniProtKB-UniRule"/>
</dbReference>
<sequence>MKITSAGGLISLLQEENNYLKDYGIKCLSNIADSFWPEISESLNVIEDLVKDKDFENRHGASFLASKIYYNLGMFEKSLEYALEAKDLFNISEKSEYTITIISKCIDAYKSKRTELYPDKKEETANDIRIERLIDSLFERCFALCQYNEAVGMALELRRPDMLQKTIVTSKDKTQLCMYIYALITQNYTYIKIRSEIYDIILEYLDTTNAKDAILKTYCNLIMKYETKISDMLMVYTKNQSLNRLGLQVCFEIRQNGFRSDSQNIFDLYEEQCCKEFGDEEVWLKDERGKFFEKVRSILEGDKYEKLRLMFTVQHNQRDPQIVAVFRDGIRNQIAHVATVIANGYMNCATTCDTFIRNNTDWLLRAQKWAKFTAVASIGVIHKGHEDGAMQILKKYLPDPTKTTDTFCSGGALFALGLIHRSNSEKIQKYLFDVVRRTSNAEVRHGAALGLGLVEMGSCCSDTTESLKMYLYNDDAIGGEACAMAIGMINVGCGRNSNVREMISYASDTQHDKIIRGIALAIPFFMVDVGAECESDVEFLLTCPKPELRWSACLTLAAAYFGSESSEIANRLMDVAVTDVDDDVRRLATASIGFIYYGNLKFTTNLVSNLSDCYNSHVRAGVAMAIGISAAGVIAKEPLSIVERLSNDSAPYVRQSALIAMSMMMIQHNESTCPKLNTFRDHLMKVIRDSHEEPIVKFGAIMAYGILDAGGRNMNIALRTPMNTVDKSAVVGMLSFLQYWYWFPLGHMLSLCFTPTYVHVLNDDLLTPNIKFNVNVRPSLMAYPMPIKIKQSHPRERVDVPILSALIRQKKRDRTVTTRYVKNVPVSHKSSKTNKAKIEKQPSFTEVTNPGRILRQYLPQVRMVTTRFMPIKSLKCGGIIMMEDVQPETPLDININKMDSLNLEKEEAEAAPPTEFEWTENTKTD</sequence>
<evidence type="ECO:0000256" key="1">
    <source>
        <dbReference type="ARBA" id="ARBA00006308"/>
    </source>
</evidence>
<comment type="similarity">
    <text evidence="1 5">Belongs to the proteasome subunit S1 family.</text>
</comment>
<keyword evidence="3" id="KW-0677">Repeat</keyword>
<dbReference type="GO" id="GO:0030234">
    <property type="term" value="F:enzyme regulator activity"/>
    <property type="evidence" value="ECO:0007669"/>
    <property type="project" value="UniProtKB-UniRule"/>
</dbReference>
<dbReference type="Proteomes" id="UP000078046">
    <property type="component" value="Unassembled WGS sequence"/>
</dbReference>
<evidence type="ECO:0000256" key="2">
    <source>
        <dbReference type="ARBA" id="ARBA00014929"/>
    </source>
</evidence>
<dbReference type="InterPro" id="IPR040623">
    <property type="entry name" value="RPN2_C"/>
</dbReference>
<dbReference type="AlphaFoldDB" id="A0A177B2R0"/>
<dbReference type="GO" id="GO:0008540">
    <property type="term" value="C:proteasome regulatory particle, base subcomplex"/>
    <property type="evidence" value="ECO:0007669"/>
    <property type="project" value="UniProtKB-UniRule"/>
</dbReference>
<dbReference type="Pfam" id="PF18004">
    <property type="entry name" value="RPN2_C"/>
    <property type="match status" value="1"/>
</dbReference>
<evidence type="ECO:0000313" key="10">
    <source>
        <dbReference type="Proteomes" id="UP000078046"/>
    </source>
</evidence>
<dbReference type="OrthoDB" id="261572at2759"/>
<comment type="subunit">
    <text evidence="5">Component of the 19S proteasome regulatory particle complex. The 26S proteasome consists of a 20S core particle (CP) and two 19S regulatory subunits (RP).</text>
</comment>
<evidence type="ECO:0000256" key="6">
    <source>
        <dbReference type="SAM" id="MobiDB-lite"/>
    </source>
</evidence>
<gene>
    <name evidence="9" type="ORF">A3Q56_03831</name>
</gene>
<dbReference type="GO" id="GO:0043161">
    <property type="term" value="P:proteasome-mediated ubiquitin-dependent protein catabolic process"/>
    <property type="evidence" value="ECO:0007669"/>
    <property type="project" value="TreeGrafter"/>
</dbReference>
<evidence type="ECO:0000259" key="7">
    <source>
        <dbReference type="Pfam" id="PF18004"/>
    </source>
</evidence>
<proteinExistence type="inferred from homology"/>
<dbReference type="GO" id="GO:0034515">
    <property type="term" value="C:proteasome storage granule"/>
    <property type="evidence" value="ECO:0007669"/>
    <property type="project" value="TreeGrafter"/>
</dbReference>
<comment type="function">
    <text evidence="5">Component of the 26S proteasome, a multiprotein complex involved in the ATP-dependent degradation of ubiquitinated proteins. This complex plays a key role in the maintenance of protein homeostasis by removing misfolded or damaged proteins, which could impair cellular functions, and by removing proteins whose functions are no longer required. Therefore, the proteasome participates in numerous cellular processes, including cell cycle progression, apoptosis, or DNA damage repair.</text>
</comment>
<dbReference type="Pfam" id="PF01851">
    <property type="entry name" value="PC_rep"/>
    <property type="match status" value="1"/>
</dbReference>
<feature type="domain" description="26S proteasome regulatory subunit RPN2 C-terminal" evidence="7">
    <location>
        <begin position="758"/>
        <end position="891"/>
    </location>
</feature>
<protein>
    <recommendedName>
        <fullName evidence="2 5">26S proteasome non-ATPase regulatory subunit 1</fullName>
    </recommendedName>
</protein>
<reference evidence="9 10" key="1">
    <citation type="submission" date="2016-04" db="EMBL/GenBank/DDBJ databases">
        <title>The genome of Intoshia linei affirms orthonectids as highly simplified spiralians.</title>
        <authorList>
            <person name="Mikhailov K.V."/>
            <person name="Slusarev G.S."/>
            <person name="Nikitin M.A."/>
            <person name="Logacheva M.D."/>
            <person name="Penin A."/>
            <person name="Aleoshin V."/>
            <person name="Panchin Y.V."/>
        </authorList>
    </citation>
    <scope>NUCLEOTIDE SEQUENCE [LARGE SCALE GENOMIC DNA]</scope>
    <source>
        <strain evidence="9">Intl2013</strain>
        <tissue evidence="9">Whole animal</tissue>
    </source>
</reference>
<dbReference type="Pfam" id="PF21505">
    <property type="entry name" value="RPN2_N"/>
    <property type="match status" value="1"/>
</dbReference>
<dbReference type="EMBL" id="LWCA01000447">
    <property type="protein sequence ID" value="OAF68430.1"/>
    <property type="molecule type" value="Genomic_DNA"/>
</dbReference>
<evidence type="ECO:0000259" key="8">
    <source>
        <dbReference type="Pfam" id="PF21505"/>
    </source>
</evidence>
<dbReference type="InterPro" id="IPR016642">
    <property type="entry name" value="26S_Psome_Rpn2"/>
</dbReference>
<keyword evidence="10" id="KW-1185">Reference proteome</keyword>
<dbReference type="SUPFAM" id="SSF48371">
    <property type="entry name" value="ARM repeat"/>
    <property type="match status" value="1"/>
</dbReference>
<evidence type="ECO:0000256" key="5">
    <source>
        <dbReference type="PIRNR" id="PIRNR015947"/>
    </source>
</evidence>
<evidence type="ECO:0000313" key="9">
    <source>
        <dbReference type="EMBL" id="OAF68430.1"/>
    </source>
</evidence>